<proteinExistence type="predicted"/>
<feature type="transmembrane region" description="Helical" evidence="1">
    <location>
        <begin position="62"/>
        <end position="89"/>
    </location>
</feature>
<organism evidence="2 3">
    <name type="scientific">Salibacterium halotolerans</name>
    <dbReference type="NCBI Taxonomy" id="1884432"/>
    <lineage>
        <taxon>Bacteria</taxon>
        <taxon>Bacillati</taxon>
        <taxon>Bacillota</taxon>
        <taxon>Bacilli</taxon>
        <taxon>Bacillales</taxon>
        <taxon>Bacillaceae</taxon>
    </lineage>
</organism>
<dbReference type="AlphaFoldDB" id="A0A1I5YAU4"/>
<gene>
    <name evidence="2" type="ORF">SAMN05518683_1399</name>
</gene>
<keyword evidence="1" id="KW-0472">Membrane</keyword>
<accession>A0A1I5YAU4</accession>
<keyword evidence="1" id="KW-0812">Transmembrane</keyword>
<reference evidence="3" key="1">
    <citation type="submission" date="2016-10" db="EMBL/GenBank/DDBJ databases">
        <authorList>
            <person name="Varghese N."/>
            <person name="Submissions S."/>
        </authorList>
    </citation>
    <scope>NUCLEOTIDE SEQUENCE [LARGE SCALE GENOMIC DNA]</scope>
    <source>
        <strain evidence="3">S7</strain>
    </source>
</reference>
<sequence length="105" mass="10874">MALGVAILGSIGTAVYRQQVDVPANVSTEVAVATRDSLVSTTAAAEKLPTELADVLLNAREAFMAGLNVVSVVGAVILLGLSILAIILFRHEPLSSATDDVTHFD</sequence>
<dbReference type="STRING" id="1884432.SAMN05518683_1399"/>
<name>A0A1I5YAU4_9BACI</name>
<evidence type="ECO:0000313" key="2">
    <source>
        <dbReference type="EMBL" id="SFQ41341.1"/>
    </source>
</evidence>
<dbReference type="RefSeq" id="WP_244504407.1">
    <property type="nucleotide sequence ID" value="NZ_FOXD01000039.1"/>
</dbReference>
<keyword evidence="3" id="KW-1185">Reference proteome</keyword>
<dbReference type="EMBL" id="FOXD01000039">
    <property type="protein sequence ID" value="SFQ41341.1"/>
    <property type="molecule type" value="Genomic_DNA"/>
</dbReference>
<evidence type="ECO:0000313" key="3">
    <source>
        <dbReference type="Proteomes" id="UP000198892"/>
    </source>
</evidence>
<dbReference type="Proteomes" id="UP000198892">
    <property type="component" value="Unassembled WGS sequence"/>
</dbReference>
<evidence type="ECO:0000256" key="1">
    <source>
        <dbReference type="SAM" id="Phobius"/>
    </source>
</evidence>
<protein>
    <submittedName>
        <fullName evidence="2">MFS transporter, DHA2 family, multidrug resistance protein</fullName>
    </submittedName>
</protein>
<keyword evidence="1" id="KW-1133">Transmembrane helix</keyword>